<evidence type="ECO:0000313" key="2">
    <source>
        <dbReference type="EMBL" id="PMD64911.1"/>
    </source>
</evidence>
<keyword evidence="3" id="KW-1185">Reference proteome</keyword>
<accession>A0A2J6TPG5</accession>
<dbReference type="EMBL" id="KZ613747">
    <property type="protein sequence ID" value="PMD64911.1"/>
    <property type="molecule type" value="Genomic_DNA"/>
</dbReference>
<dbReference type="Proteomes" id="UP000235371">
    <property type="component" value="Unassembled WGS sequence"/>
</dbReference>
<gene>
    <name evidence="2" type="ORF">K444DRAFT_208883</name>
</gene>
<reference evidence="2 3" key="1">
    <citation type="submission" date="2016-04" db="EMBL/GenBank/DDBJ databases">
        <title>A degradative enzymes factory behind the ericoid mycorrhizal symbiosis.</title>
        <authorList>
            <consortium name="DOE Joint Genome Institute"/>
            <person name="Martino E."/>
            <person name="Morin E."/>
            <person name="Grelet G."/>
            <person name="Kuo A."/>
            <person name="Kohler A."/>
            <person name="Daghino S."/>
            <person name="Barry K."/>
            <person name="Choi C."/>
            <person name="Cichocki N."/>
            <person name="Clum A."/>
            <person name="Copeland A."/>
            <person name="Hainaut M."/>
            <person name="Haridas S."/>
            <person name="Labutti K."/>
            <person name="Lindquist E."/>
            <person name="Lipzen A."/>
            <person name="Khouja H.-R."/>
            <person name="Murat C."/>
            <person name="Ohm R."/>
            <person name="Olson A."/>
            <person name="Spatafora J."/>
            <person name="Veneault-Fourrey C."/>
            <person name="Henrissat B."/>
            <person name="Grigoriev I."/>
            <person name="Martin F."/>
            <person name="Perotto S."/>
        </authorList>
    </citation>
    <scope>NUCLEOTIDE SEQUENCE [LARGE SCALE GENOMIC DNA]</scope>
    <source>
        <strain evidence="2 3">E</strain>
    </source>
</reference>
<name>A0A2J6TPG5_9HELO</name>
<evidence type="ECO:0000313" key="3">
    <source>
        <dbReference type="Proteomes" id="UP000235371"/>
    </source>
</evidence>
<evidence type="ECO:0008006" key="4">
    <source>
        <dbReference type="Google" id="ProtNLM"/>
    </source>
</evidence>
<dbReference type="OrthoDB" id="4191833at2759"/>
<proteinExistence type="predicted"/>
<dbReference type="InParanoid" id="A0A2J6TPG5"/>
<dbReference type="RefSeq" id="XP_024741815.1">
    <property type="nucleotide sequence ID" value="XM_024871065.1"/>
</dbReference>
<feature type="chain" id="PRO_5014342307" description="Glycoside hydrolase family 18 protein" evidence="1">
    <location>
        <begin position="23"/>
        <end position="247"/>
    </location>
</feature>
<protein>
    <recommendedName>
        <fullName evidence="4">Glycoside hydrolase family 18 protein</fullName>
    </recommendedName>
</protein>
<keyword evidence="1" id="KW-0732">Signal</keyword>
<feature type="signal peptide" evidence="1">
    <location>
        <begin position="1"/>
        <end position="22"/>
    </location>
</feature>
<dbReference type="GeneID" id="36579147"/>
<sequence>MVAYMHLMLLATACFQSTIVSALPTPGEISANWADSAFVICIKKTYPNYPAGVTDPNIVLGCRNYHKKRGVTDLEADNLGSRDIPGLVLAPGAECDGGPDAPLPKNFLVVTDIRAGAANWCDAMKSDLIKFGLGKIDQNFNNAVTKTANELHGHKGVALSILFAVTPQGRAALKGATVANAALLKTCTEAITALATKGGQGCTRDINWYNAGKAKGQTSTGARAGGIDISNGPDDFGYMSMEFMAPS</sequence>
<evidence type="ECO:0000256" key="1">
    <source>
        <dbReference type="SAM" id="SignalP"/>
    </source>
</evidence>
<organism evidence="2 3">
    <name type="scientific">Hyaloscypha bicolor E</name>
    <dbReference type="NCBI Taxonomy" id="1095630"/>
    <lineage>
        <taxon>Eukaryota</taxon>
        <taxon>Fungi</taxon>
        <taxon>Dikarya</taxon>
        <taxon>Ascomycota</taxon>
        <taxon>Pezizomycotina</taxon>
        <taxon>Leotiomycetes</taxon>
        <taxon>Helotiales</taxon>
        <taxon>Hyaloscyphaceae</taxon>
        <taxon>Hyaloscypha</taxon>
        <taxon>Hyaloscypha bicolor</taxon>
    </lineage>
</organism>
<dbReference type="AlphaFoldDB" id="A0A2J6TPG5"/>